<name>A0A165BZ20_9APHY</name>
<dbReference type="SUPFAM" id="SSF48371">
    <property type="entry name" value="ARM repeat"/>
    <property type="match status" value="1"/>
</dbReference>
<feature type="compositionally biased region" description="Low complexity" evidence="2">
    <location>
        <begin position="24"/>
        <end position="35"/>
    </location>
</feature>
<reference evidence="4 5" key="1">
    <citation type="journal article" date="2016" name="Mol. Biol. Evol.">
        <title>Comparative Genomics of Early-Diverging Mushroom-Forming Fungi Provides Insights into the Origins of Lignocellulose Decay Capabilities.</title>
        <authorList>
            <person name="Nagy L.G."/>
            <person name="Riley R."/>
            <person name="Tritt A."/>
            <person name="Adam C."/>
            <person name="Daum C."/>
            <person name="Floudas D."/>
            <person name="Sun H."/>
            <person name="Yadav J.S."/>
            <person name="Pangilinan J."/>
            <person name="Larsson K.H."/>
            <person name="Matsuura K."/>
            <person name="Barry K."/>
            <person name="Labutti K."/>
            <person name="Kuo R."/>
            <person name="Ohm R.A."/>
            <person name="Bhattacharya S.S."/>
            <person name="Shirouzu T."/>
            <person name="Yoshinaga Y."/>
            <person name="Martin F.M."/>
            <person name="Grigoriev I.V."/>
            <person name="Hibbett D.S."/>
        </authorList>
    </citation>
    <scope>NUCLEOTIDE SEQUENCE [LARGE SCALE GENOMIC DNA]</scope>
    <source>
        <strain evidence="4 5">93-53</strain>
    </source>
</reference>
<proteinExistence type="inferred from homology"/>
<sequence>MQIGARNPFLAISSSPQLLPAYFSASPSSEPAGSADVRKSSGMARLREGKSTTKPRTQSDGKNKAKGKAKINKGNEPSELVTDAQPEDPTLLKDVSSFLSDLTLGRQPERSSPVAKKAAKQKHDSERQKRDSKTSPQTRRRPQAVEAASSNSSPEKLQTNAASSASLTSGSVPSHKRHKFIVEPNSRWYATASALVSPSSPSPAPTPSQLSELSSRAARLLAQDAEAYHASNAGVGSSGDAKFLETVLKGGTLSDRLSALTLLVQGSPVHNARPLETLRGMMERKGGGGREEGLRAARCVVDWWVGGGGPGRKLRYFRDQPLLNPGVTDVHLALWYFEDWLKKYFFSVLQVLEVFTLDPLPYVRTQSLAFITTLLREQPEQEQNLLRLLVNKLGDTEKAVCSRASYHLLQVLQAHPEMKAVIVREVKALAFRPASSAASSTVHAGKATEKKQGTHIKFTDEPSVEGKAKNKDQTQRGQGRGKALERWNSHAWYHISVTLNQIVLTPSDANQAVARMLIAMYFEMFEEVLGAERKNGTGEEKNAGDVDSKGEGQDEEGSKRKDKGKKARQKEVKGAAGFAEVEDATSRLVSAILTGVNRALPFAKEDAASDDIFKAHIDTLFLITHTSTFNISLQALTLIFHITSSLASHSSSTNSSAAAFANSLTDRFYRTLYTSLTDVRLGESNKQAMYLNLLFKALKADKNIERVKAFVRRFVQVLTVGTGGGGSAEFVTGGSYLLGELFQTVSSLRGLLNGERRSKVSEAETYDPRKRDPQFAHASATPMYELLPLLHHYHPAVSLHARQLLTSSPITASPDLALNTLSHFLDRFVYKNPKKPKAKGASAMQPAFSANDRSGSVKMTKGEVADEGGLMVNEESWWNRRVEDVPVDQVFFHKYFTRKKERTDEKAAKVGKRKGRGDASDSEGSTSNNEEPEAASGDEAGPADHDEEEEGEDSDEEETEIWKAMKATMPAELDDDGLMEGSEDEDEDEVPLDLESGGNDDDEDDQVEQSEKEAGKDEAHSEADDFSLAEASDAEDLLPLDTEIPMGLVEYDGSDAEGSDQEEVWGGIGEDGSKAKKRKRGEEKGSARSRKKKLKSLPTFASYDDYARMIEDGPEDNV</sequence>
<feature type="region of interest" description="Disordered" evidence="2">
    <location>
        <begin position="835"/>
        <end position="856"/>
    </location>
</feature>
<feature type="compositionally biased region" description="Acidic residues" evidence="2">
    <location>
        <begin position="945"/>
        <end position="959"/>
    </location>
</feature>
<accession>A0A165BZ20</accession>
<feature type="compositionally biased region" description="Basic and acidic residues" evidence="2">
    <location>
        <begin position="45"/>
        <end position="63"/>
    </location>
</feature>
<feature type="compositionally biased region" description="Acidic residues" evidence="2">
    <location>
        <begin position="1024"/>
        <end position="1038"/>
    </location>
</feature>
<organism evidence="4 5">
    <name type="scientific">Laetiporus sulphureus 93-53</name>
    <dbReference type="NCBI Taxonomy" id="1314785"/>
    <lineage>
        <taxon>Eukaryota</taxon>
        <taxon>Fungi</taxon>
        <taxon>Dikarya</taxon>
        <taxon>Basidiomycota</taxon>
        <taxon>Agaricomycotina</taxon>
        <taxon>Agaricomycetes</taxon>
        <taxon>Polyporales</taxon>
        <taxon>Laetiporus</taxon>
    </lineage>
</organism>
<feature type="domain" description="CCAAT-binding factor" evidence="3">
    <location>
        <begin position="632"/>
        <end position="801"/>
    </location>
</feature>
<dbReference type="Proteomes" id="UP000076871">
    <property type="component" value="Unassembled WGS sequence"/>
</dbReference>
<feature type="compositionally biased region" description="Polar residues" evidence="2">
    <location>
        <begin position="148"/>
        <end position="172"/>
    </location>
</feature>
<feature type="region of interest" description="Disordered" evidence="2">
    <location>
        <begin position="23"/>
        <end position="175"/>
    </location>
</feature>
<feature type="region of interest" description="Disordered" evidence="2">
    <location>
        <begin position="441"/>
        <end position="483"/>
    </location>
</feature>
<feature type="region of interest" description="Disordered" evidence="2">
    <location>
        <begin position="533"/>
        <end position="572"/>
    </location>
</feature>
<feature type="region of interest" description="Disordered" evidence="2">
    <location>
        <begin position="903"/>
        <end position="1096"/>
    </location>
</feature>
<evidence type="ECO:0000259" key="3">
    <source>
        <dbReference type="Pfam" id="PF03914"/>
    </source>
</evidence>
<evidence type="ECO:0000256" key="2">
    <source>
        <dbReference type="SAM" id="MobiDB-lite"/>
    </source>
</evidence>
<feature type="compositionally biased region" description="Acidic residues" evidence="2">
    <location>
        <begin position="972"/>
        <end position="1008"/>
    </location>
</feature>
<feature type="compositionally biased region" description="Basic and acidic residues" evidence="2">
    <location>
        <begin position="1009"/>
        <end position="1023"/>
    </location>
</feature>
<protein>
    <submittedName>
        <fullName evidence="4">CBF-domain-containing protein</fullName>
    </submittedName>
</protein>
<dbReference type="OrthoDB" id="28947at2759"/>
<keyword evidence="5" id="KW-1185">Reference proteome</keyword>
<comment type="similarity">
    <text evidence="1">Belongs to the CBF/MAK21 family.</text>
</comment>
<dbReference type="PANTHER" id="PTHR12048:SF0">
    <property type="entry name" value="CCAAT_ENHANCER-BINDING PROTEIN ZETA"/>
    <property type="match status" value="1"/>
</dbReference>
<dbReference type="InterPro" id="IPR005612">
    <property type="entry name" value="CCAAT-binding_factor"/>
</dbReference>
<dbReference type="Pfam" id="PF03914">
    <property type="entry name" value="CBF"/>
    <property type="match status" value="1"/>
</dbReference>
<feature type="compositionally biased region" description="Basic and acidic residues" evidence="2">
    <location>
        <begin position="446"/>
        <end position="474"/>
    </location>
</feature>
<evidence type="ECO:0000313" key="4">
    <source>
        <dbReference type="EMBL" id="KZT01908.1"/>
    </source>
</evidence>
<feature type="compositionally biased region" description="Basic and acidic residues" evidence="2">
    <location>
        <begin position="533"/>
        <end position="559"/>
    </location>
</feature>
<dbReference type="STRING" id="1314785.A0A165BZ20"/>
<dbReference type="FunCoup" id="A0A165BZ20">
    <property type="interactions" value="680"/>
</dbReference>
<dbReference type="GeneID" id="63831737"/>
<feature type="compositionally biased region" description="Basic and acidic residues" evidence="2">
    <location>
        <begin position="121"/>
        <end position="133"/>
    </location>
</feature>
<evidence type="ECO:0000313" key="5">
    <source>
        <dbReference type="Proteomes" id="UP000076871"/>
    </source>
</evidence>
<feature type="compositionally biased region" description="Acidic residues" evidence="2">
    <location>
        <begin position="1052"/>
        <end position="1063"/>
    </location>
</feature>
<dbReference type="InterPro" id="IPR016024">
    <property type="entry name" value="ARM-type_fold"/>
</dbReference>
<evidence type="ECO:0000256" key="1">
    <source>
        <dbReference type="ARBA" id="ARBA00007797"/>
    </source>
</evidence>
<dbReference type="AlphaFoldDB" id="A0A165BZ20"/>
<dbReference type="GO" id="GO:0005634">
    <property type="term" value="C:nucleus"/>
    <property type="evidence" value="ECO:0007669"/>
    <property type="project" value="TreeGrafter"/>
</dbReference>
<dbReference type="InterPro" id="IPR040155">
    <property type="entry name" value="CEBPZ/Mak21-like"/>
</dbReference>
<dbReference type="InParanoid" id="A0A165BZ20"/>
<dbReference type="EMBL" id="KV427658">
    <property type="protein sequence ID" value="KZT01908.1"/>
    <property type="molecule type" value="Genomic_DNA"/>
</dbReference>
<dbReference type="PANTHER" id="PTHR12048">
    <property type="entry name" value="CCAAT-BINDING FACTOR-RELATED"/>
    <property type="match status" value="1"/>
</dbReference>
<dbReference type="RefSeq" id="XP_040759648.1">
    <property type="nucleotide sequence ID" value="XM_040914710.1"/>
</dbReference>
<gene>
    <name evidence="4" type="ORF">LAESUDRAFT_815661</name>
</gene>